<comment type="caution">
    <text evidence="2">The sequence shown here is derived from an EMBL/GenBank/DDBJ whole genome shotgun (WGS) entry which is preliminary data.</text>
</comment>
<sequence length="88" mass="9704">MLFTKNSNPPPAEAKARGKDGRLGEGHGMKTKSSKYKVSWIIEEETSKIIDLGTALDFYFYDKEGRLADVIAKAISELKGAKLKTANK</sequence>
<keyword evidence="3" id="KW-1185">Reference proteome</keyword>
<evidence type="ECO:0000313" key="3">
    <source>
        <dbReference type="Proteomes" id="UP001168877"/>
    </source>
</evidence>
<proteinExistence type="predicted"/>
<evidence type="ECO:0000313" key="2">
    <source>
        <dbReference type="EMBL" id="KAK0598674.1"/>
    </source>
</evidence>
<evidence type="ECO:0000256" key="1">
    <source>
        <dbReference type="SAM" id="MobiDB-lite"/>
    </source>
</evidence>
<feature type="region of interest" description="Disordered" evidence="1">
    <location>
        <begin position="1"/>
        <end position="30"/>
    </location>
</feature>
<reference evidence="2" key="2">
    <citation type="submission" date="2023-06" db="EMBL/GenBank/DDBJ databases">
        <authorList>
            <person name="Swenson N.G."/>
            <person name="Wegrzyn J.L."/>
            <person name="Mcevoy S.L."/>
        </authorList>
    </citation>
    <scope>NUCLEOTIDE SEQUENCE</scope>
    <source>
        <strain evidence="2">NS2018</strain>
        <tissue evidence="2">Leaf</tissue>
    </source>
</reference>
<reference evidence="2" key="1">
    <citation type="journal article" date="2022" name="Plant J.">
        <title>Strategies of tolerance reflected in two North American maple genomes.</title>
        <authorList>
            <person name="McEvoy S.L."/>
            <person name="Sezen U.U."/>
            <person name="Trouern-Trend A."/>
            <person name="McMahon S.M."/>
            <person name="Schaberg P.G."/>
            <person name="Yang J."/>
            <person name="Wegrzyn J.L."/>
            <person name="Swenson N.G."/>
        </authorList>
    </citation>
    <scope>NUCLEOTIDE SEQUENCE</scope>
    <source>
        <strain evidence="2">NS2018</strain>
    </source>
</reference>
<accession>A0AA39VU27</accession>
<name>A0AA39VU27_ACESA</name>
<organism evidence="2 3">
    <name type="scientific">Acer saccharum</name>
    <name type="common">Sugar maple</name>
    <dbReference type="NCBI Taxonomy" id="4024"/>
    <lineage>
        <taxon>Eukaryota</taxon>
        <taxon>Viridiplantae</taxon>
        <taxon>Streptophyta</taxon>
        <taxon>Embryophyta</taxon>
        <taxon>Tracheophyta</taxon>
        <taxon>Spermatophyta</taxon>
        <taxon>Magnoliopsida</taxon>
        <taxon>eudicotyledons</taxon>
        <taxon>Gunneridae</taxon>
        <taxon>Pentapetalae</taxon>
        <taxon>rosids</taxon>
        <taxon>malvids</taxon>
        <taxon>Sapindales</taxon>
        <taxon>Sapindaceae</taxon>
        <taxon>Hippocastanoideae</taxon>
        <taxon>Acereae</taxon>
        <taxon>Acer</taxon>
    </lineage>
</organism>
<feature type="compositionally biased region" description="Basic and acidic residues" evidence="1">
    <location>
        <begin position="14"/>
        <end position="28"/>
    </location>
</feature>
<dbReference type="Proteomes" id="UP001168877">
    <property type="component" value="Unassembled WGS sequence"/>
</dbReference>
<dbReference type="EMBL" id="JAUESC010000004">
    <property type="protein sequence ID" value="KAK0598674.1"/>
    <property type="molecule type" value="Genomic_DNA"/>
</dbReference>
<dbReference type="AlphaFoldDB" id="A0AA39VU27"/>
<gene>
    <name evidence="2" type="ORF">LWI29_036928</name>
</gene>
<protein>
    <submittedName>
        <fullName evidence="2">Uncharacterized protein</fullName>
    </submittedName>
</protein>